<reference evidence="3 4" key="1">
    <citation type="submission" date="2023-03" db="EMBL/GenBank/DDBJ databases">
        <title>High-quality genome of Scylla paramamosain provides insights in environmental adaptation.</title>
        <authorList>
            <person name="Zhang L."/>
        </authorList>
    </citation>
    <scope>NUCLEOTIDE SEQUENCE [LARGE SCALE GENOMIC DNA]</scope>
    <source>
        <strain evidence="3">LZ_2023a</strain>
        <tissue evidence="3">Muscle</tissue>
    </source>
</reference>
<comment type="similarity">
    <text evidence="1">Belongs to the NDRG family.</text>
</comment>
<keyword evidence="4" id="KW-1185">Reference proteome</keyword>
<gene>
    <name evidence="3" type="ORF">O3P69_012903</name>
</gene>
<name>A0AAW0TSF4_SCYPA</name>
<dbReference type="PANTHER" id="PTHR11034">
    <property type="entry name" value="N-MYC DOWNSTREAM REGULATED"/>
    <property type="match status" value="1"/>
</dbReference>
<feature type="compositionally biased region" description="Gly residues" evidence="2">
    <location>
        <begin position="30"/>
        <end position="41"/>
    </location>
</feature>
<dbReference type="SUPFAM" id="SSF53474">
    <property type="entry name" value="alpha/beta-Hydrolases"/>
    <property type="match status" value="1"/>
</dbReference>
<evidence type="ECO:0000313" key="4">
    <source>
        <dbReference type="Proteomes" id="UP001487740"/>
    </source>
</evidence>
<dbReference type="EMBL" id="JARAKH010000026">
    <property type="protein sequence ID" value="KAK8389988.1"/>
    <property type="molecule type" value="Genomic_DNA"/>
</dbReference>
<feature type="region of interest" description="Disordered" evidence="2">
    <location>
        <begin position="18"/>
        <end position="49"/>
    </location>
</feature>
<dbReference type="Gene3D" id="3.40.50.1820">
    <property type="entry name" value="alpha/beta hydrolase"/>
    <property type="match status" value="1"/>
</dbReference>
<organism evidence="3 4">
    <name type="scientific">Scylla paramamosain</name>
    <name type="common">Mud crab</name>
    <dbReference type="NCBI Taxonomy" id="85552"/>
    <lineage>
        <taxon>Eukaryota</taxon>
        <taxon>Metazoa</taxon>
        <taxon>Ecdysozoa</taxon>
        <taxon>Arthropoda</taxon>
        <taxon>Crustacea</taxon>
        <taxon>Multicrustacea</taxon>
        <taxon>Malacostraca</taxon>
        <taxon>Eumalacostraca</taxon>
        <taxon>Eucarida</taxon>
        <taxon>Decapoda</taxon>
        <taxon>Pleocyemata</taxon>
        <taxon>Brachyura</taxon>
        <taxon>Eubrachyura</taxon>
        <taxon>Portunoidea</taxon>
        <taxon>Portunidae</taxon>
        <taxon>Portuninae</taxon>
        <taxon>Scylla</taxon>
    </lineage>
</organism>
<dbReference type="InterPro" id="IPR004142">
    <property type="entry name" value="NDRG"/>
</dbReference>
<evidence type="ECO:0008006" key="5">
    <source>
        <dbReference type="Google" id="ProtNLM"/>
    </source>
</evidence>
<evidence type="ECO:0000256" key="2">
    <source>
        <dbReference type="SAM" id="MobiDB-lite"/>
    </source>
</evidence>
<dbReference type="InterPro" id="IPR029058">
    <property type="entry name" value="AB_hydrolase_fold"/>
</dbReference>
<proteinExistence type="inferred from homology"/>
<dbReference type="Pfam" id="PF03096">
    <property type="entry name" value="Ndr"/>
    <property type="match status" value="1"/>
</dbReference>
<accession>A0AAW0TSF4</accession>
<protein>
    <recommendedName>
        <fullName evidence="5">Protein NDRG3</fullName>
    </recommendedName>
</protein>
<dbReference type="Proteomes" id="UP001487740">
    <property type="component" value="Unassembled WGS sequence"/>
</dbReference>
<sequence length="512" mass="55899">MASLRSIRAGLSRSYHSLNTMGGHDEETGGGEGLGGGGGGREYNNSTSSTSYAATTDWLGVDNFRTKNNNRTSSPLSAIKVALSKVSRGRQNNSSSKISTILKELDDEWGISDDGTEGDIILGKLRVSNSRMPSSIAVPPEQASLLGTMPGEVLDDAELRQVQLSVAPSRTLSEDGSTGTKVTVDTPHGPVTAAVSGDPTRPVILSYHDLGLNHVTNFQAFFLYPEMRNVVNNFCIVHVNAPGQEEGAPTLPEGYVYPTMEELADTITCVKNHLHLRSFIGFGVGLGANVLARYATKYPNYVDALVLVNCSSTQAGWIEWGYQKLNIRHLRSGTMTTGTVDYLMWHHFGKLEECNQDLVTVYRQHFERAINPTNLGLLVDSYIRRSDLGIVRELDPNKKKDVRMIRCQVLNITANLSPHIEDTVTFNGRLDPTLATWMKIQDVGLVLDEAPGKVVEAFRLFLQGQGYAVHSRGIGSRQGSIASVTSSTTSLRDLREARDIHITENPLQNPTA</sequence>
<comment type="caution">
    <text evidence="3">The sequence shown here is derived from an EMBL/GenBank/DDBJ whole genome shotgun (WGS) entry which is preliminary data.</text>
</comment>
<dbReference type="FunFam" id="3.40.50.1820:FF:000047">
    <property type="entry name" value="protein NDRG3 isoform X8"/>
    <property type="match status" value="1"/>
</dbReference>
<dbReference type="EMBL" id="JARAKH010000026">
    <property type="protein sequence ID" value="KAK8389992.1"/>
    <property type="molecule type" value="Genomic_DNA"/>
</dbReference>
<dbReference type="AlphaFoldDB" id="A0AAW0TSF4"/>
<evidence type="ECO:0000256" key="1">
    <source>
        <dbReference type="ARBA" id="ARBA00005598"/>
    </source>
</evidence>
<evidence type="ECO:0000313" key="3">
    <source>
        <dbReference type="EMBL" id="KAK8389988.1"/>
    </source>
</evidence>